<dbReference type="KEGG" id="mhi:Mhar_1434"/>
<dbReference type="EMBL" id="CP003117">
    <property type="protein sequence ID" value="AET64798.1"/>
    <property type="molecule type" value="Genomic_DNA"/>
</dbReference>
<dbReference type="PANTHER" id="PTHR32039">
    <property type="entry name" value="MAGNESIUM-CHELATASE SUBUNIT CHLI"/>
    <property type="match status" value="1"/>
</dbReference>
<dbReference type="SMART" id="SM00382">
    <property type="entry name" value="AAA"/>
    <property type="match status" value="1"/>
</dbReference>
<sequence length="423" mass="45599">MKILRITGVIRERGSSPGSASEAGSGGAPDSISDPTMRGSSAKNERRGRGGRDPAASKAPDRSGWPESTAAESGTSGSFALHLARSKRLLYPFAAIVGQEKMKRALILNAINPSIGGVLIRGEKGTAKSTAVRGLAEVLPEIEVVVGCRFGCDPRDGEKLCWECAERLAEGVLPTELRPMRVVDLPVGATEDRVVGSLDMERALRGGERAFEPGVLAEANRGILYVDEINLLDDYVVDALLDAAAMGMNVVEREGVSASHPASFIIVGSMNPEEGELRPQLLDRIALQVEVEGISDVEQRVEIIERSNAFSEDPAKFREGFEAENRKLTSRIVAAKKALPRVAVGRGELRNIARIAIEFGVDGHRADIMIERTARANAAFEGRERVEAADIVAAAEMVLPHRMRKTPFDEGDYSPERLRSLVG</sequence>
<name>G7WKH1_METH6</name>
<dbReference type="Gene3D" id="1.10.8.80">
    <property type="entry name" value="Magnesium chelatase subunit I, C-Terminal domain"/>
    <property type="match status" value="1"/>
</dbReference>
<dbReference type="InterPro" id="IPR003593">
    <property type="entry name" value="AAA+_ATPase"/>
</dbReference>
<dbReference type="InterPro" id="IPR041628">
    <property type="entry name" value="ChlI/MoxR_AAA_lid"/>
</dbReference>
<dbReference type="STRING" id="1110509.Mhar_1434"/>
<evidence type="ECO:0000256" key="1">
    <source>
        <dbReference type="ARBA" id="ARBA00005799"/>
    </source>
</evidence>
<keyword evidence="3" id="KW-0067">ATP-binding</keyword>
<organism evidence="6 7">
    <name type="scientific">Methanothrix harundinacea (strain 6Ac)</name>
    <name type="common">Methanosaeta harundinacea</name>
    <dbReference type="NCBI Taxonomy" id="1110509"/>
    <lineage>
        <taxon>Archaea</taxon>
        <taxon>Methanobacteriati</taxon>
        <taxon>Methanobacteriota</taxon>
        <taxon>Stenosarchaea group</taxon>
        <taxon>Methanomicrobia</taxon>
        <taxon>Methanotrichales</taxon>
        <taxon>Methanotrichaceae</taxon>
        <taxon>Methanothrix</taxon>
    </lineage>
</organism>
<evidence type="ECO:0000313" key="7">
    <source>
        <dbReference type="Proteomes" id="UP000005877"/>
    </source>
</evidence>
<dbReference type="HOGENOM" id="CLU_016684_0_1_2"/>
<feature type="region of interest" description="Disordered" evidence="4">
    <location>
        <begin position="1"/>
        <end position="77"/>
    </location>
</feature>
<dbReference type="InterPro" id="IPR000523">
    <property type="entry name" value="Mg_chelatse_chII-like_cat_dom"/>
</dbReference>
<dbReference type="InterPro" id="IPR045006">
    <property type="entry name" value="CHLI-like"/>
</dbReference>
<dbReference type="GO" id="GO:0005524">
    <property type="term" value="F:ATP binding"/>
    <property type="evidence" value="ECO:0007669"/>
    <property type="project" value="UniProtKB-KW"/>
</dbReference>
<reference evidence="6 7" key="1">
    <citation type="journal article" date="2012" name="PLoS ONE">
        <title>The genome characteristics and predicted function of methyl-group oxidation pathway in the obligate aceticlastic methanogens, Methanosaeta spp.</title>
        <authorList>
            <person name="Zhu J."/>
            <person name="Zheng H."/>
            <person name="Ai G."/>
            <person name="Zhang G."/>
            <person name="Liu D."/>
            <person name="Liu X."/>
            <person name="Dong X."/>
        </authorList>
    </citation>
    <scope>NUCLEOTIDE SEQUENCE [LARGE SCALE GENOMIC DNA]</scope>
    <source>
        <strain evidence="6 7">6Ac</strain>
    </source>
</reference>
<protein>
    <submittedName>
        <fullName evidence="6">Protoporphyrin IX magnesium-chelatase</fullName>
    </submittedName>
</protein>
<dbReference type="Pfam" id="PF01078">
    <property type="entry name" value="Mg_chelatase"/>
    <property type="match status" value="1"/>
</dbReference>
<dbReference type="GeneID" id="12510603"/>
<evidence type="ECO:0000313" key="6">
    <source>
        <dbReference type="EMBL" id="AET64798.1"/>
    </source>
</evidence>
<dbReference type="CDD" id="cd00009">
    <property type="entry name" value="AAA"/>
    <property type="match status" value="1"/>
</dbReference>
<evidence type="ECO:0000256" key="2">
    <source>
        <dbReference type="ARBA" id="ARBA00022741"/>
    </source>
</evidence>
<feature type="domain" description="AAA+ ATPase" evidence="5">
    <location>
        <begin position="114"/>
        <end position="295"/>
    </location>
</feature>
<dbReference type="RefSeq" id="WP_014586982.1">
    <property type="nucleotide sequence ID" value="NC_017527.1"/>
</dbReference>
<evidence type="ECO:0000256" key="3">
    <source>
        <dbReference type="ARBA" id="ARBA00022840"/>
    </source>
</evidence>
<dbReference type="Proteomes" id="UP000005877">
    <property type="component" value="Chromosome"/>
</dbReference>
<dbReference type="AlphaFoldDB" id="G7WKH1"/>
<proteinExistence type="inferred from homology"/>
<dbReference type="SUPFAM" id="SSF52540">
    <property type="entry name" value="P-loop containing nucleoside triphosphate hydrolases"/>
    <property type="match status" value="1"/>
</dbReference>
<comment type="similarity">
    <text evidence="1">Belongs to the Mg-chelatase subunits D/I family.</text>
</comment>
<dbReference type="PANTHER" id="PTHR32039:SF9">
    <property type="entry name" value="MAGNESIUM-CHELATASE SUBUNIT CHLI-2, CHLOROPLASTIC"/>
    <property type="match status" value="1"/>
</dbReference>
<dbReference type="InterPro" id="IPR027417">
    <property type="entry name" value="P-loop_NTPase"/>
</dbReference>
<keyword evidence="7" id="KW-1185">Reference proteome</keyword>
<evidence type="ECO:0000259" key="5">
    <source>
        <dbReference type="SMART" id="SM00382"/>
    </source>
</evidence>
<accession>G7WKH1</accession>
<evidence type="ECO:0000256" key="4">
    <source>
        <dbReference type="SAM" id="MobiDB-lite"/>
    </source>
</evidence>
<dbReference type="Pfam" id="PF17863">
    <property type="entry name" value="AAA_lid_2"/>
    <property type="match status" value="1"/>
</dbReference>
<gene>
    <name evidence="6" type="ordered locus">Mhar_1434</name>
</gene>
<keyword evidence="2" id="KW-0547">Nucleotide-binding</keyword>
<dbReference type="PATRIC" id="fig|1110509.7.peg.1594"/>
<dbReference type="Gene3D" id="3.40.50.300">
    <property type="entry name" value="P-loop containing nucleotide triphosphate hydrolases"/>
    <property type="match status" value="1"/>
</dbReference>
<feature type="compositionally biased region" description="Basic and acidic residues" evidence="4">
    <location>
        <begin position="43"/>
        <end position="52"/>
    </location>
</feature>